<accession>A0A356LEE2</accession>
<sequence>MAFENKGPEAYYFERLEQGIFEIQQCAGCGKHQFYPRILCVHCGGSELIWNKPSGTGTVYSYSIVRRKPEAGGDYNVVLIDLEEGVRLMSSIDNRVATDIHIGQKVQARIVHRDGAGVVVFDAVEATHA</sequence>
<dbReference type="SUPFAM" id="SSF50249">
    <property type="entry name" value="Nucleic acid-binding proteins"/>
    <property type="match status" value="1"/>
</dbReference>
<dbReference type="InterPro" id="IPR022002">
    <property type="entry name" value="ChsH2_Znr"/>
</dbReference>
<comment type="caution">
    <text evidence="3">The sequence shown here is derived from an EMBL/GenBank/DDBJ whole genome shotgun (WGS) entry which is preliminary data.</text>
</comment>
<dbReference type="GO" id="GO:0003677">
    <property type="term" value="F:DNA binding"/>
    <property type="evidence" value="ECO:0007669"/>
    <property type="project" value="UniProtKB-KW"/>
</dbReference>
<dbReference type="PANTHER" id="PTHR34075">
    <property type="entry name" value="BLR3430 PROTEIN"/>
    <property type="match status" value="1"/>
</dbReference>
<feature type="domain" description="ChsH2 rubredoxin-like zinc ribbon" evidence="2">
    <location>
        <begin position="14"/>
        <end position="48"/>
    </location>
</feature>
<dbReference type="EMBL" id="DOEK01000020">
    <property type="protein sequence ID" value="HBP29380.1"/>
    <property type="molecule type" value="Genomic_DNA"/>
</dbReference>
<dbReference type="Pfam" id="PF01796">
    <property type="entry name" value="OB_ChsH2_C"/>
    <property type="match status" value="1"/>
</dbReference>
<evidence type="ECO:0000259" key="1">
    <source>
        <dbReference type="Pfam" id="PF01796"/>
    </source>
</evidence>
<proteinExistence type="predicted"/>
<dbReference type="AlphaFoldDB" id="A0A356LEE2"/>
<name>A0A356LEE2_9BURK</name>
<evidence type="ECO:0000259" key="2">
    <source>
        <dbReference type="Pfam" id="PF12172"/>
    </source>
</evidence>
<gene>
    <name evidence="3" type="ORF">DD666_08190</name>
</gene>
<feature type="domain" description="ChsH2 C-terminal OB-fold" evidence="1">
    <location>
        <begin position="50"/>
        <end position="110"/>
    </location>
</feature>
<dbReference type="InterPro" id="IPR012340">
    <property type="entry name" value="NA-bd_OB-fold"/>
</dbReference>
<dbReference type="Pfam" id="PF12172">
    <property type="entry name" value="zf-ChsH2"/>
    <property type="match status" value="1"/>
</dbReference>
<organism evidence="3 4">
    <name type="scientific">Advenella kashmirensis</name>
    <dbReference type="NCBI Taxonomy" id="310575"/>
    <lineage>
        <taxon>Bacteria</taxon>
        <taxon>Pseudomonadati</taxon>
        <taxon>Pseudomonadota</taxon>
        <taxon>Betaproteobacteria</taxon>
        <taxon>Burkholderiales</taxon>
        <taxon>Alcaligenaceae</taxon>
    </lineage>
</organism>
<dbReference type="InterPro" id="IPR002878">
    <property type="entry name" value="ChsH2_C"/>
</dbReference>
<evidence type="ECO:0000313" key="3">
    <source>
        <dbReference type="EMBL" id="HBP29380.1"/>
    </source>
</evidence>
<evidence type="ECO:0000313" key="4">
    <source>
        <dbReference type="Proteomes" id="UP000264036"/>
    </source>
</evidence>
<reference evidence="3 4" key="1">
    <citation type="journal article" date="2018" name="Nat. Biotechnol.">
        <title>A standardized bacterial taxonomy based on genome phylogeny substantially revises the tree of life.</title>
        <authorList>
            <person name="Parks D.H."/>
            <person name="Chuvochina M."/>
            <person name="Waite D.W."/>
            <person name="Rinke C."/>
            <person name="Skarshewski A."/>
            <person name="Chaumeil P.A."/>
            <person name="Hugenholtz P."/>
        </authorList>
    </citation>
    <scope>NUCLEOTIDE SEQUENCE [LARGE SCALE GENOMIC DNA]</scope>
    <source>
        <strain evidence="3">UBA10707</strain>
    </source>
</reference>
<dbReference type="InterPro" id="IPR052513">
    <property type="entry name" value="Thioester_dehydratase-like"/>
</dbReference>
<dbReference type="Proteomes" id="UP000264036">
    <property type="component" value="Unassembled WGS sequence"/>
</dbReference>
<keyword evidence="3" id="KW-0238">DNA-binding</keyword>
<protein>
    <submittedName>
        <fullName evidence="3">DNA-binding protein</fullName>
    </submittedName>
</protein>
<dbReference type="PANTHER" id="PTHR34075:SF5">
    <property type="entry name" value="BLR3430 PROTEIN"/>
    <property type="match status" value="1"/>
</dbReference>